<accession>A0ABZ0Y0U5</accession>
<dbReference type="InterPro" id="IPR000157">
    <property type="entry name" value="TIR_dom"/>
</dbReference>
<dbReference type="Proteomes" id="UP001326110">
    <property type="component" value="Chromosome"/>
</dbReference>
<dbReference type="GeneID" id="43166898"/>
<reference evidence="2 3" key="1">
    <citation type="submission" date="2023-11" db="EMBL/GenBank/DDBJ databases">
        <title>MicrobeMod: A computational toolkit for identifying prokaryotic methylation and restriction-modification with nanopore sequencing.</title>
        <authorList>
            <person name="Crits-Christoph A."/>
            <person name="Kang S.C."/>
            <person name="Lee H."/>
            <person name="Ostrov N."/>
        </authorList>
    </citation>
    <scope>NUCLEOTIDE SEQUENCE [LARGE SCALE GENOMIC DNA]</scope>
    <source>
        <strain evidence="2 3">ATCC 25935</strain>
    </source>
</reference>
<evidence type="ECO:0000313" key="2">
    <source>
        <dbReference type="EMBL" id="WQH05468.1"/>
    </source>
</evidence>
<evidence type="ECO:0000313" key="3">
    <source>
        <dbReference type="Proteomes" id="UP001326110"/>
    </source>
</evidence>
<name>A0ABZ0Y0U5_9BURK</name>
<dbReference type="RefSeq" id="WP_084670053.1">
    <property type="nucleotide sequence ID" value="NZ_CP140152.1"/>
</dbReference>
<dbReference type="Gene3D" id="3.40.50.10140">
    <property type="entry name" value="Toll/interleukin-1 receptor homology (TIR) domain"/>
    <property type="match status" value="1"/>
</dbReference>
<keyword evidence="2" id="KW-0675">Receptor</keyword>
<dbReference type="InterPro" id="IPR035897">
    <property type="entry name" value="Toll_tir_struct_dom_sf"/>
</dbReference>
<dbReference type="SUPFAM" id="SSF52200">
    <property type="entry name" value="Toll/Interleukin receptor TIR domain"/>
    <property type="match status" value="1"/>
</dbReference>
<protein>
    <submittedName>
        <fullName evidence="2">Toll/interleukin-1 receptor domain-containing protein</fullName>
    </submittedName>
</protein>
<sequence>MIQESNVLDSSAGKAVNPLVFISHDTRDAELAEAFSNLLKSVSAGVLKSFRTSDRRGNQGIEYGIEWYPEIIRSIQAASDVVCLLTERSINRPWILFEAGMAKGKLDTPILGVALGVELKSASTGPFAQFQNCGDDEESLTKLVFQLVNRIPGSEPDRDTIKFQVGKFKKTVEAILISTNKNLSGTSDSEKNNLDEIENSSAKLFEEIKIMFQDLPSRIERNDGPRRKSRRRIHPGMMEEMILSARNPAMGIRIGLSFFRDSMPWLYEEGNSILTRFQNNKNSSARKNLFKEFHDLVMFNGRAPFLEQFFDTEEDFFLMRELPKILMHALERYDMYILEKSIQNS</sequence>
<gene>
    <name evidence="2" type="ORF">SR858_03775</name>
</gene>
<feature type="domain" description="TIR" evidence="1">
    <location>
        <begin position="20"/>
        <end position="143"/>
    </location>
</feature>
<keyword evidence="3" id="KW-1185">Reference proteome</keyword>
<evidence type="ECO:0000259" key="1">
    <source>
        <dbReference type="Pfam" id="PF13676"/>
    </source>
</evidence>
<dbReference type="EMBL" id="CP140152">
    <property type="protein sequence ID" value="WQH05468.1"/>
    <property type="molecule type" value="Genomic_DNA"/>
</dbReference>
<dbReference type="Pfam" id="PF13676">
    <property type="entry name" value="TIR_2"/>
    <property type="match status" value="1"/>
</dbReference>
<proteinExistence type="predicted"/>
<organism evidence="2 3">
    <name type="scientific">Duganella zoogloeoides</name>
    <dbReference type="NCBI Taxonomy" id="75659"/>
    <lineage>
        <taxon>Bacteria</taxon>
        <taxon>Pseudomonadati</taxon>
        <taxon>Pseudomonadota</taxon>
        <taxon>Betaproteobacteria</taxon>
        <taxon>Burkholderiales</taxon>
        <taxon>Oxalobacteraceae</taxon>
        <taxon>Telluria group</taxon>
        <taxon>Duganella</taxon>
    </lineage>
</organism>